<accession>A0ABY4GUN8</accession>
<feature type="transmembrane region" description="Helical" evidence="1">
    <location>
        <begin position="145"/>
        <end position="169"/>
    </location>
</feature>
<keyword evidence="1" id="KW-0472">Membrane</keyword>
<feature type="transmembrane region" description="Helical" evidence="1">
    <location>
        <begin position="175"/>
        <end position="196"/>
    </location>
</feature>
<sequence>MRQGSLGNWLYSISQWVAWAMYLHLLWVLFVLAGLVVFGLAPATAALFSVVRKWIMHETDMPIFKTFVNTFKSTFLETNLLGGVYLFIGVFLYFDLHISLTQIESFFLHLFLILLCCIYIITVLFSIPVYVHYRLRKFSYLKQAFLIALARPLEALAMVVSLLVLFYIFRFIPVFLFFVGSTIVSYLLMWIGIHAFEKIEQKARINIPYKERS</sequence>
<name>A0ABY4GUN8_9BACI</name>
<keyword evidence="1" id="KW-1133">Transmembrane helix</keyword>
<proteinExistence type="predicted"/>
<evidence type="ECO:0000313" key="2">
    <source>
        <dbReference type="EMBL" id="UOQ91887.1"/>
    </source>
</evidence>
<protein>
    <submittedName>
        <fullName evidence="2">YesL family protein</fullName>
    </submittedName>
</protein>
<evidence type="ECO:0000313" key="3">
    <source>
        <dbReference type="Proteomes" id="UP000831880"/>
    </source>
</evidence>
<dbReference type="Pfam" id="PF04854">
    <property type="entry name" value="DUF624"/>
    <property type="match status" value="1"/>
</dbReference>
<dbReference type="RefSeq" id="WP_244751498.1">
    <property type="nucleotide sequence ID" value="NZ_CP095074.1"/>
</dbReference>
<dbReference type="InterPro" id="IPR006938">
    <property type="entry name" value="DUF624"/>
</dbReference>
<evidence type="ECO:0000256" key="1">
    <source>
        <dbReference type="SAM" id="Phobius"/>
    </source>
</evidence>
<reference evidence="2 3" key="1">
    <citation type="submission" date="2022-04" db="EMBL/GenBank/DDBJ databases">
        <title>Halobacillus sp. isolated from saltern.</title>
        <authorList>
            <person name="Won M."/>
            <person name="Lee C.-M."/>
            <person name="Woen H.-Y."/>
            <person name="Kwon S.-W."/>
        </authorList>
    </citation>
    <scope>NUCLEOTIDE SEQUENCE [LARGE SCALE GENOMIC DNA]</scope>
    <source>
        <strain evidence="2 3">SSTM10-2</strain>
    </source>
</reference>
<feature type="transmembrane region" description="Helical" evidence="1">
    <location>
        <begin position="20"/>
        <end position="51"/>
    </location>
</feature>
<organism evidence="2 3">
    <name type="scientific">Halobacillus shinanisalinarum</name>
    <dbReference type="NCBI Taxonomy" id="2932258"/>
    <lineage>
        <taxon>Bacteria</taxon>
        <taxon>Bacillati</taxon>
        <taxon>Bacillota</taxon>
        <taxon>Bacilli</taxon>
        <taxon>Bacillales</taxon>
        <taxon>Bacillaceae</taxon>
        <taxon>Halobacillus</taxon>
    </lineage>
</organism>
<keyword evidence="1" id="KW-0812">Transmembrane</keyword>
<dbReference type="Proteomes" id="UP000831880">
    <property type="component" value="Chromosome"/>
</dbReference>
<feature type="transmembrane region" description="Helical" evidence="1">
    <location>
        <begin position="106"/>
        <end position="133"/>
    </location>
</feature>
<feature type="transmembrane region" description="Helical" evidence="1">
    <location>
        <begin position="75"/>
        <end position="94"/>
    </location>
</feature>
<dbReference type="EMBL" id="CP095074">
    <property type="protein sequence ID" value="UOQ91887.1"/>
    <property type="molecule type" value="Genomic_DNA"/>
</dbReference>
<keyword evidence="3" id="KW-1185">Reference proteome</keyword>
<gene>
    <name evidence="2" type="ORF">MUO14_15370</name>
</gene>